<dbReference type="AlphaFoldDB" id="A0A544YQK2"/>
<dbReference type="EMBL" id="VIRM01000027">
    <property type="protein sequence ID" value="TQS19061.1"/>
    <property type="molecule type" value="Genomic_DNA"/>
</dbReference>
<gene>
    <name evidence="1" type="ORF">FLX08_22045</name>
</gene>
<evidence type="ECO:0000313" key="2">
    <source>
        <dbReference type="Proteomes" id="UP000316541"/>
    </source>
</evidence>
<reference evidence="1 2" key="1">
    <citation type="submission" date="2019-07" db="EMBL/GenBank/DDBJ databases">
        <title>Microbispora hainanensis DSM 45428.</title>
        <authorList>
            <person name="Thawai C."/>
        </authorList>
    </citation>
    <scope>NUCLEOTIDE SEQUENCE [LARGE SCALE GENOMIC DNA]</scope>
    <source>
        <strain evidence="1 2">DSM 45428</strain>
    </source>
</reference>
<evidence type="ECO:0000313" key="1">
    <source>
        <dbReference type="EMBL" id="TQS19061.1"/>
    </source>
</evidence>
<comment type="caution">
    <text evidence="1">The sequence shown here is derived from an EMBL/GenBank/DDBJ whole genome shotgun (WGS) entry which is preliminary data.</text>
</comment>
<sequence>MTEPDPTPAAGPREAAEELSRQWAATSERAFSAGLHQPDIYLRTTRLAGAVAEELRRRGRGIGSLLDAWREHGDLVRRVARSSESLTAEGLDIEAIAGAAFTIRYREVLEEVTCDDRLAALAAAPTDTRWVVLEESGYRPGDPFVPYRRLEADARTGRALLVTTRPDDAFTGCVHVVEQGFIDIDTGRLTAGDPARDVHEARSAAEREALVERLRPSLEGDATG</sequence>
<protein>
    <submittedName>
        <fullName evidence="1">Uncharacterized protein</fullName>
    </submittedName>
</protein>
<name>A0A544YQK2_9ACTN</name>
<dbReference type="Proteomes" id="UP000316541">
    <property type="component" value="Unassembled WGS sequence"/>
</dbReference>
<dbReference type="RefSeq" id="WP_142620820.1">
    <property type="nucleotide sequence ID" value="NZ_VIRM01000027.1"/>
</dbReference>
<accession>A0A544YQK2</accession>
<organism evidence="1 2">
    <name type="scientific">Microbispora hainanensis</name>
    <dbReference type="NCBI Taxonomy" id="568844"/>
    <lineage>
        <taxon>Bacteria</taxon>
        <taxon>Bacillati</taxon>
        <taxon>Actinomycetota</taxon>
        <taxon>Actinomycetes</taxon>
        <taxon>Streptosporangiales</taxon>
        <taxon>Streptosporangiaceae</taxon>
        <taxon>Microbispora</taxon>
    </lineage>
</organism>
<proteinExistence type="predicted"/>